<dbReference type="SMART" id="SM01085">
    <property type="entry name" value="CK_II_beta"/>
    <property type="match status" value="1"/>
</dbReference>
<dbReference type="PANTHER" id="PTHR11740:SF0">
    <property type="entry name" value="CASEIN KINASE II SUBUNIT BETA"/>
    <property type="match status" value="1"/>
</dbReference>
<dbReference type="SUPFAM" id="SSF57798">
    <property type="entry name" value="Casein kinase II beta subunit"/>
    <property type="match status" value="1"/>
</dbReference>
<dbReference type="OrthoDB" id="3971593at2759"/>
<comment type="caution">
    <text evidence="3">The sequence shown here is derived from an EMBL/GenBank/DDBJ whole genome shotgun (WGS) entry which is preliminary data.</text>
</comment>
<dbReference type="FunFam" id="2.20.25.20:FF:000001">
    <property type="entry name" value="Casein kinase II subunit beta"/>
    <property type="match status" value="1"/>
</dbReference>
<dbReference type="InterPro" id="IPR016149">
    <property type="entry name" value="Casein_kin_II_reg-sub_N"/>
</dbReference>
<dbReference type="Proteomes" id="UP000187209">
    <property type="component" value="Unassembled WGS sequence"/>
</dbReference>
<evidence type="ECO:0000256" key="1">
    <source>
        <dbReference type="ARBA" id="ARBA00006941"/>
    </source>
</evidence>
<dbReference type="GO" id="GO:0005956">
    <property type="term" value="C:protein kinase CK2 complex"/>
    <property type="evidence" value="ECO:0007669"/>
    <property type="project" value="UniProtKB-UniRule"/>
</dbReference>
<reference evidence="3 4" key="1">
    <citation type="submission" date="2016-11" db="EMBL/GenBank/DDBJ databases">
        <title>The macronuclear genome of Stentor coeruleus: a giant cell with tiny introns.</title>
        <authorList>
            <person name="Slabodnick M."/>
            <person name="Ruby J.G."/>
            <person name="Reiff S.B."/>
            <person name="Swart E.C."/>
            <person name="Gosai S."/>
            <person name="Prabakaran S."/>
            <person name="Witkowska E."/>
            <person name="Larue G.E."/>
            <person name="Fisher S."/>
            <person name="Freeman R.M."/>
            <person name="Gunawardena J."/>
            <person name="Chu W."/>
            <person name="Stover N.A."/>
            <person name="Gregory B.D."/>
            <person name="Nowacki M."/>
            <person name="Derisi J."/>
            <person name="Roy S.W."/>
            <person name="Marshall W.F."/>
            <person name="Sood P."/>
        </authorList>
    </citation>
    <scope>NUCLEOTIDE SEQUENCE [LARGE SCALE GENOMIC DNA]</scope>
    <source>
        <strain evidence="3">WM001</strain>
    </source>
</reference>
<evidence type="ECO:0000313" key="4">
    <source>
        <dbReference type="Proteomes" id="UP000187209"/>
    </source>
</evidence>
<dbReference type="EMBL" id="MPUH01000273">
    <property type="protein sequence ID" value="OMJ84323.1"/>
    <property type="molecule type" value="Genomic_DNA"/>
</dbReference>
<accession>A0A1R2C5N4</accession>
<comment type="subunit">
    <text evidence="2">Tetramer of two alpha and two beta subunits.</text>
</comment>
<evidence type="ECO:0000313" key="3">
    <source>
        <dbReference type="EMBL" id="OMJ84323.1"/>
    </source>
</evidence>
<comment type="similarity">
    <text evidence="1 2">Belongs to the casein kinase 2 subunit beta family.</text>
</comment>
<dbReference type="InterPro" id="IPR000704">
    <property type="entry name" value="Casein_kinase_II_reg-sub"/>
</dbReference>
<evidence type="ECO:0000256" key="2">
    <source>
        <dbReference type="RuleBase" id="RU361268"/>
    </source>
</evidence>
<protein>
    <recommendedName>
        <fullName evidence="2">Casein kinase II subunit beta</fullName>
        <shortName evidence="2">CK II beta</shortName>
    </recommendedName>
</protein>
<name>A0A1R2C5N4_9CILI</name>
<dbReference type="Gene3D" id="1.10.1820.10">
    <property type="entry name" value="protein kinase ck2 holoenzyme, chain C, domain 1"/>
    <property type="match status" value="1"/>
</dbReference>
<dbReference type="GO" id="GO:0005737">
    <property type="term" value="C:cytoplasm"/>
    <property type="evidence" value="ECO:0007669"/>
    <property type="project" value="TreeGrafter"/>
</dbReference>
<sequence length="210" mass="23804">MSILSKNYLADSSQDEESSESGWISWYCSLEGHKFLMEVPEDYIQDAFNLYGLKAKVSMFNEAIELILTGGVPDEDDLQDEGFLEIYKASSELYALIHARYSQTTGGLSTMREKFIAGIYGICPRVLCEKQRVLPIGISDQLGISRAKIFCPKCQDIYVPKEKHANIDGANFGTSTPHLFLQTYSEFYPSTNHNKYVPKVYGFRLHEVIK</sequence>
<dbReference type="AlphaFoldDB" id="A0A1R2C5N4"/>
<dbReference type="Gene3D" id="2.20.25.20">
    <property type="match status" value="1"/>
</dbReference>
<gene>
    <name evidence="3" type="ORF">SteCoe_14610</name>
</gene>
<dbReference type="PRINTS" id="PR00472">
    <property type="entry name" value="CASNKINASEII"/>
</dbReference>
<dbReference type="PANTHER" id="PTHR11740">
    <property type="entry name" value="CASEIN KINASE II SUBUNIT BETA"/>
    <property type="match status" value="1"/>
</dbReference>
<dbReference type="InterPro" id="IPR035991">
    <property type="entry name" value="Casein_kinase_II_beta-like"/>
</dbReference>
<proteinExistence type="inferred from homology"/>
<dbReference type="FunFam" id="1.10.1820.10:FF:000005">
    <property type="entry name" value="Casein kinase II subunit beta"/>
    <property type="match status" value="1"/>
</dbReference>
<dbReference type="GO" id="GO:0019887">
    <property type="term" value="F:protein kinase regulator activity"/>
    <property type="evidence" value="ECO:0007669"/>
    <property type="project" value="InterPro"/>
</dbReference>
<organism evidence="3 4">
    <name type="scientific">Stentor coeruleus</name>
    <dbReference type="NCBI Taxonomy" id="5963"/>
    <lineage>
        <taxon>Eukaryota</taxon>
        <taxon>Sar</taxon>
        <taxon>Alveolata</taxon>
        <taxon>Ciliophora</taxon>
        <taxon>Postciliodesmatophora</taxon>
        <taxon>Heterotrichea</taxon>
        <taxon>Heterotrichida</taxon>
        <taxon>Stentoridae</taxon>
        <taxon>Stentor</taxon>
    </lineage>
</organism>
<keyword evidence="4" id="KW-1185">Reference proteome</keyword>
<dbReference type="Pfam" id="PF01214">
    <property type="entry name" value="CK_II_beta"/>
    <property type="match status" value="1"/>
</dbReference>